<comment type="caution">
    <text evidence="1">The sequence shown here is derived from an EMBL/GenBank/DDBJ whole genome shotgun (WGS) entry which is preliminary data.</text>
</comment>
<dbReference type="InterPro" id="IPR043502">
    <property type="entry name" value="DNA/RNA_pol_sf"/>
</dbReference>
<organism evidence="1 2">
    <name type="scientific">Odynerus spinipes</name>
    <dbReference type="NCBI Taxonomy" id="1348599"/>
    <lineage>
        <taxon>Eukaryota</taxon>
        <taxon>Metazoa</taxon>
        <taxon>Ecdysozoa</taxon>
        <taxon>Arthropoda</taxon>
        <taxon>Hexapoda</taxon>
        <taxon>Insecta</taxon>
        <taxon>Pterygota</taxon>
        <taxon>Neoptera</taxon>
        <taxon>Endopterygota</taxon>
        <taxon>Hymenoptera</taxon>
        <taxon>Apocrita</taxon>
        <taxon>Aculeata</taxon>
        <taxon>Vespoidea</taxon>
        <taxon>Vespidae</taxon>
        <taxon>Eumeninae</taxon>
        <taxon>Odynerus</taxon>
    </lineage>
</organism>
<protein>
    <recommendedName>
        <fullName evidence="3">Peptidase aspartic putative domain-containing protein</fullName>
    </recommendedName>
</protein>
<evidence type="ECO:0000313" key="1">
    <source>
        <dbReference type="EMBL" id="KAK2575257.1"/>
    </source>
</evidence>
<dbReference type="PANTHER" id="PTHR47331">
    <property type="entry name" value="PHD-TYPE DOMAIN-CONTAINING PROTEIN"/>
    <property type="match status" value="1"/>
</dbReference>
<dbReference type="Proteomes" id="UP001258017">
    <property type="component" value="Unassembled WGS sequence"/>
</dbReference>
<accession>A0AAD9R8P7</accession>
<dbReference type="GO" id="GO:0071897">
    <property type="term" value="P:DNA biosynthetic process"/>
    <property type="evidence" value="ECO:0007669"/>
    <property type="project" value="UniProtKB-ARBA"/>
</dbReference>
<name>A0AAD9R8P7_9HYME</name>
<reference evidence="1" key="2">
    <citation type="journal article" date="2023" name="Commun. Biol.">
        <title>Intrasexual cuticular hydrocarbon dimorphism in a wasp sheds light on hydrocarbon biosynthesis genes in Hymenoptera.</title>
        <authorList>
            <person name="Moris V.C."/>
            <person name="Podsiadlowski L."/>
            <person name="Martin S."/>
            <person name="Oeyen J.P."/>
            <person name="Donath A."/>
            <person name="Petersen M."/>
            <person name="Wilbrandt J."/>
            <person name="Misof B."/>
            <person name="Liedtke D."/>
            <person name="Thamm M."/>
            <person name="Scheiner R."/>
            <person name="Schmitt T."/>
            <person name="Niehuis O."/>
        </authorList>
    </citation>
    <scope>NUCLEOTIDE SEQUENCE</scope>
    <source>
        <strain evidence="1">GBR_01_08_01A</strain>
    </source>
</reference>
<dbReference type="AlphaFoldDB" id="A0AAD9R8P7"/>
<dbReference type="InterPro" id="IPR021109">
    <property type="entry name" value="Peptidase_aspartic_dom_sf"/>
</dbReference>
<evidence type="ECO:0008006" key="3">
    <source>
        <dbReference type="Google" id="ProtNLM"/>
    </source>
</evidence>
<evidence type="ECO:0000313" key="2">
    <source>
        <dbReference type="Proteomes" id="UP001258017"/>
    </source>
</evidence>
<keyword evidence="2" id="KW-1185">Reference proteome</keyword>
<proteinExistence type="predicted"/>
<dbReference type="SUPFAM" id="SSF56672">
    <property type="entry name" value="DNA/RNA polymerases"/>
    <property type="match status" value="1"/>
</dbReference>
<dbReference type="EMBL" id="JAIFRP010004470">
    <property type="protein sequence ID" value="KAK2575257.1"/>
    <property type="molecule type" value="Genomic_DNA"/>
</dbReference>
<dbReference type="PANTHER" id="PTHR47331:SF5">
    <property type="entry name" value="RIBONUCLEASE H"/>
    <property type="match status" value="1"/>
</dbReference>
<reference evidence="1" key="1">
    <citation type="submission" date="2021-08" db="EMBL/GenBank/DDBJ databases">
        <authorList>
            <person name="Misof B."/>
            <person name="Oliver O."/>
            <person name="Podsiadlowski L."/>
            <person name="Donath A."/>
            <person name="Peters R."/>
            <person name="Mayer C."/>
            <person name="Rust J."/>
            <person name="Gunkel S."/>
            <person name="Lesny P."/>
            <person name="Martin S."/>
            <person name="Oeyen J.P."/>
            <person name="Petersen M."/>
            <person name="Panagiotis P."/>
            <person name="Wilbrandt J."/>
            <person name="Tanja T."/>
        </authorList>
    </citation>
    <scope>NUCLEOTIDE SEQUENCE</scope>
    <source>
        <strain evidence="1">GBR_01_08_01A</strain>
        <tissue evidence="1">Thorax + abdomen</tissue>
    </source>
</reference>
<sequence>MEWETSLQTTDLPKLSDMIQFLTRRCQALEASTKKAQFANISTDSHNKVHGRFISTHLSTNKIYCSLCKGDHFLEKCEKFIDMPVDRRRQEVISKRLCLNCLRTTSHVAKDCKYGTCRKCKRRHNTMLHDDNCRHDQTVQFSSAPVEPKREEQFAIAVNYSSVRPSFSDVLLSTALVHVYDIRGNIYECRVLLDSASQSNFITTSLARRLSLKHEVDIPVGGISSAVTHVQESCEVRIKSRLNNFNVEIECLILDKITQKLPASSLDPKRFTIPNNIKLADPNFHVSNEIDLLLGAEVFWNLICVGQINISKNQPCFQKTHLGWIVSGRLPEQSKSVRTSLGSFAMEEISNAVSKFWKLEETDSSRQLNPEEKFCITHYANTFKRNEEGRFVVTLPIKNDQLNKLGQSRNIALRRFLTLERKLTRQPILMEQYSQFMKEYEDLGHMKLVSEDEEVSVRMPNFYLPHHAVIKESSVTTKLRVVFDGSAKTDTNISLNDILMAGPNLQEDIFSILTRFRIFQYVLSADIGKMYHQVLIDPSQTSLQRILWRPHASENIRTYELATVTYGTKSASFLAIQTLHQLAALEEHNFPVAAKIVLRDFYVDDLLTGADTKEEALNIRK</sequence>
<dbReference type="Gene3D" id="2.40.70.10">
    <property type="entry name" value="Acid Proteases"/>
    <property type="match status" value="1"/>
</dbReference>
<gene>
    <name evidence="1" type="ORF">KPH14_012781</name>
</gene>